<evidence type="ECO:0000313" key="2">
    <source>
        <dbReference type="Proteomes" id="UP001200642"/>
    </source>
</evidence>
<evidence type="ECO:0000313" key="1">
    <source>
        <dbReference type="EMBL" id="MCG2459275.1"/>
    </source>
</evidence>
<dbReference type="Proteomes" id="UP001200642">
    <property type="component" value="Unassembled WGS sequence"/>
</dbReference>
<sequence>MKMNLLVFALAVLTVVCCKNVKDDSIKTHENLIENRLAVLVDSCWNQKDMEKLSSITTQNFTRNLNGIDLINTEKEMEAHMNVFFRAFPDFTLTLNDTYIKDALVFTHWEVNGTNTGIFAEAPATGKKINITGFSRIYFNEQGKIYREDVYYNELDLLQQLGYTLVPPVLE</sequence>
<dbReference type="EMBL" id="JAIRBC010000001">
    <property type="protein sequence ID" value="MCG2459275.1"/>
    <property type="molecule type" value="Genomic_DNA"/>
</dbReference>
<proteinExistence type="predicted"/>
<dbReference type="InterPro" id="IPR032710">
    <property type="entry name" value="NTF2-like_dom_sf"/>
</dbReference>
<dbReference type="PANTHER" id="PTHR38436">
    <property type="entry name" value="POLYKETIDE CYCLASE SNOAL-LIKE DOMAIN"/>
    <property type="match status" value="1"/>
</dbReference>
<reference evidence="1" key="1">
    <citation type="submission" date="2023-02" db="EMBL/GenBank/DDBJ databases">
        <title>Genome of Flavobacteriaceae gen. nov. sp. strain F89.</title>
        <authorList>
            <person name="Wang Y."/>
        </authorList>
    </citation>
    <scope>NUCLEOTIDE SEQUENCE</scope>
    <source>
        <strain evidence="1">F89</strain>
    </source>
</reference>
<organism evidence="1 2">
    <name type="scientific">Cerina litoralis</name>
    <dbReference type="NCBI Taxonomy" id="2874477"/>
    <lineage>
        <taxon>Bacteria</taxon>
        <taxon>Pseudomonadati</taxon>
        <taxon>Bacteroidota</taxon>
        <taxon>Flavobacteriia</taxon>
        <taxon>Flavobacteriales</taxon>
        <taxon>Flavobacteriaceae</taxon>
        <taxon>Cerina</taxon>
    </lineage>
</organism>
<dbReference type="AlphaFoldDB" id="A0AAE3EQL3"/>
<dbReference type="Gene3D" id="3.10.450.50">
    <property type="match status" value="1"/>
</dbReference>
<dbReference type="RefSeq" id="WP_317900424.1">
    <property type="nucleotide sequence ID" value="NZ_JAIRBC010000001.1"/>
</dbReference>
<dbReference type="Pfam" id="PF07366">
    <property type="entry name" value="SnoaL"/>
    <property type="match status" value="1"/>
</dbReference>
<protein>
    <submittedName>
        <fullName evidence="1">Ester cyclase</fullName>
    </submittedName>
</protein>
<dbReference type="InterPro" id="IPR009959">
    <property type="entry name" value="Cyclase_SnoaL-like"/>
</dbReference>
<comment type="caution">
    <text evidence="1">The sequence shown here is derived from an EMBL/GenBank/DDBJ whole genome shotgun (WGS) entry which is preliminary data.</text>
</comment>
<name>A0AAE3EQL3_9FLAO</name>
<dbReference type="PANTHER" id="PTHR38436:SF1">
    <property type="entry name" value="ESTER CYCLASE"/>
    <property type="match status" value="1"/>
</dbReference>
<keyword evidence="2" id="KW-1185">Reference proteome</keyword>
<gene>
    <name evidence="1" type="ORF">K8352_00780</name>
</gene>
<dbReference type="GO" id="GO:0030638">
    <property type="term" value="P:polyketide metabolic process"/>
    <property type="evidence" value="ECO:0007669"/>
    <property type="project" value="InterPro"/>
</dbReference>
<dbReference type="SUPFAM" id="SSF54427">
    <property type="entry name" value="NTF2-like"/>
    <property type="match status" value="1"/>
</dbReference>
<accession>A0AAE3EQL3</accession>